<dbReference type="InterPro" id="IPR018060">
    <property type="entry name" value="HTH_AraC"/>
</dbReference>
<dbReference type="Proteomes" id="UP001057868">
    <property type="component" value="Unassembled WGS sequence"/>
</dbReference>
<dbReference type="Gene3D" id="1.10.10.60">
    <property type="entry name" value="Homeodomain-like"/>
    <property type="match status" value="1"/>
</dbReference>
<proteinExistence type="predicted"/>
<evidence type="ECO:0000313" key="6">
    <source>
        <dbReference type="Proteomes" id="UP001057868"/>
    </source>
</evidence>
<dbReference type="EMBL" id="BQXY01000002">
    <property type="protein sequence ID" value="GKU25165.1"/>
    <property type="molecule type" value="Genomic_DNA"/>
</dbReference>
<keyword evidence="6" id="KW-1185">Reference proteome</keyword>
<dbReference type="GO" id="GO:0003700">
    <property type="term" value="F:DNA-binding transcription factor activity"/>
    <property type="evidence" value="ECO:0007669"/>
    <property type="project" value="InterPro"/>
</dbReference>
<evidence type="ECO:0000256" key="1">
    <source>
        <dbReference type="ARBA" id="ARBA00023015"/>
    </source>
</evidence>
<organism evidence="5 6">
    <name type="scientific">Clostridium folliculivorans</name>
    <dbReference type="NCBI Taxonomy" id="2886038"/>
    <lineage>
        <taxon>Bacteria</taxon>
        <taxon>Bacillati</taxon>
        <taxon>Bacillota</taxon>
        <taxon>Clostridia</taxon>
        <taxon>Eubacteriales</taxon>
        <taxon>Clostridiaceae</taxon>
        <taxon>Clostridium</taxon>
    </lineage>
</organism>
<evidence type="ECO:0000259" key="4">
    <source>
        <dbReference type="PROSITE" id="PS01124"/>
    </source>
</evidence>
<name>A0A9W5Y222_9CLOT</name>
<dbReference type="Pfam" id="PF00165">
    <property type="entry name" value="HTH_AraC"/>
    <property type="match status" value="1"/>
</dbReference>
<dbReference type="RefSeq" id="WP_261852127.1">
    <property type="nucleotide sequence ID" value="NZ_BQXY01000002.1"/>
</dbReference>
<accession>A0A9W5Y222</accession>
<gene>
    <name evidence="5" type="ORF">CFOLD11_19910</name>
</gene>
<dbReference type="PROSITE" id="PS01124">
    <property type="entry name" value="HTH_ARAC_FAMILY_2"/>
    <property type="match status" value="1"/>
</dbReference>
<dbReference type="InterPro" id="IPR009057">
    <property type="entry name" value="Homeodomain-like_sf"/>
</dbReference>
<dbReference type="PANTHER" id="PTHR47504:SF5">
    <property type="entry name" value="RIGHT ORIGIN-BINDING PROTEIN"/>
    <property type="match status" value="1"/>
</dbReference>
<dbReference type="SUPFAM" id="SSF46689">
    <property type="entry name" value="Homeodomain-like"/>
    <property type="match status" value="1"/>
</dbReference>
<dbReference type="InterPro" id="IPR050959">
    <property type="entry name" value="MarA-like"/>
</dbReference>
<comment type="caution">
    <text evidence="5">The sequence shown here is derived from an EMBL/GenBank/DDBJ whole genome shotgun (WGS) entry which is preliminary data.</text>
</comment>
<keyword evidence="2" id="KW-0238">DNA-binding</keyword>
<evidence type="ECO:0000313" key="5">
    <source>
        <dbReference type="EMBL" id="GKU25165.1"/>
    </source>
</evidence>
<keyword evidence="1" id="KW-0805">Transcription regulation</keyword>
<feature type="domain" description="HTH araC/xylS-type" evidence="4">
    <location>
        <begin position="8"/>
        <end position="64"/>
    </location>
</feature>
<dbReference type="AlphaFoldDB" id="A0A9W5Y222"/>
<evidence type="ECO:0000256" key="3">
    <source>
        <dbReference type="ARBA" id="ARBA00023163"/>
    </source>
</evidence>
<sequence length="64" mass="7543">MDYSDAIVLCIDFIERNIKNELTPEIIANQCGCSTFHFSRVFNINQGMTLMEYVKKRSIKEFYL</sequence>
<evidence type="ECO:0000256" key="2">
    <source>
        <dbReference type="ARBA" id="ARBA00023125"/>
    </source>
</evidence>
<protein>
    <recommendedName>
        <fullName evidence="4">HTH araC/xylS-type domain-containing protein</fullName>
    </recommendedName>
</protein>
<dbReference type="PANTHER" id="PTHR47504">
    <property type="entry name" value="RIGHT ORIGIN-BINDING PROTEIN"/>
    <property type="match status" value="1"/>
</dbReference>
<reference evidence="5" key="1">
    <citation type="journal article" date="2023" name="Int. J. Syst. Evol. Microbiol.">
        <title>&lt;i&gt;Clostridium folliculivorans&lt;/i&gt; sp. nov., isolated from soil samples of an organic paddy in Japan.</title>
        <authorList>
            <person name="Tazawa J."/>
            <person name="Kobayashi H."/>
            <person name="Tanizawa Y."/>
            <person name="Uchino A."/>
            <person name="Tanaka F."/>
            <person name="Urashima Y."/>
            <person name="Miura S."/>
            <person name="Sakamoto M."/>
            <person name="Ohkuma M."/>
            <person name="Tohno M."/>
        </authorList>
    </citation>
    <scope>NUCLEOTIDE SEQUENCE</scope>
    <source>
        <strain evidence="5">D1-1</strain>
    </source>
</reference>
<keyword evidence="3" id="KW-0804">Transcription</keyword>
<dbReference type="GO" id="GO:0043565">
    <property type="term" value="F:sequence-specific DNA binding"/>
    <property type="evidence" value="ECO:0007669"/>
    <property type="project" value="InterPro"/>
</dbReference>